<dbReference type="Proteomes" id="UP000016843">
    <property type="component" value="Unassembled WGS sequence"/>
</dbReference>
<gene>
    <name evidence="1" type="ORF">P872_12645</name>
</gene>
<name>U5BVI5_9BACT</name>
<keyword evidence="2" id="KW-1185">Reference proteome</keyword>
<accession>U5BVI5</accession>
<organism evidence="1 2">
    <name type="scientific">Rhodonellum psychrophilum GCM71 = DSM 17998</name>
    <dbReference type="NCBI Taxonomy" id="1123057"/>
    <lineage>
        <taxon>Bacteria</taxon>
        <taxon>Pseudomonadati</taxon>
        <taxon>Bacteroidota</taxon>
        <taxon>Cytophagia</taxon>
        <taxon>Cytophagales</taxon>
        <taxon>Cytophagaceae</taxon>
        <taxon>Rhodonellum</taxon>
    </lineage>
</organism>
<sequence>MLWNGSGKVFLKGDFNGLMTVPGIRMLWI</sequence>
<dbReference type="AlphaFoldDB" id="U5BVI5"/>
<reference evidence="1 2" key="1">
    <citation type="journal article" date="2013" name="Genome Announc.">
        <title>Draft Genome Sequence of the Psychrophilic and Alkaliphilic Rhodonellum psychrophilum Strain GCM71T.</title>
        <authorList>
            <person name="Hauptmann A.L."/>
            <person name="Glaring M.A."/>
            <person name="Hallin P.F."/>
            <person name="Prieme A."/>
            <person name="Stougaard P."/>
        </authorList>
    </citation>
    <scope>NUCLEOTIDE SEQUENCE [LARGE SCALE GENOMIC DNA]</scope>
    <source>
        <strain evidence="1 2">GCM71</strain>
    </source>
</reference>
<dbReference type="EMBL" id="AWXR01000087">
    <property type="protein sequence ID" value="ERM80616.1"/>
    <property type="molecule type" value="Genomic_DNA"/>
</dbReference>
<evidence type="ECO:0000313" key="1">
    <source>
        <dbReference type="EMBL" id="ERM80616.1"/>
    </source>
</evidence>
<protein>
    <submittedName>
        <fullName evidence="1">Uncharacterized protein</fullName>
    </submittedName>
</protein>
<proteinExistence type="predicted"/>
<comment type="caution">
    <text evidence="1">The sequence shown here is derived from an EMBL/GenBank/DDBJ whole genome shotgun (WGS) entry which is preliminary data.</text>
</comment>
<evidence type="ECO:0000313" key="2">
    <source>
        <dbReference type="Proteomes" id="UP000016843"/>
    </source>
</evidence>